<keyword evidence="1" id="KW-0812">Transmembrane</keyword>
<keyword evidence="1" id="KW-0472">Membrane</keyword>
<evidence type="ECO:0000256" key="1">
    <source>
        <dbReference type="SAM" id="Phobius"/>
    </source>
</evidence>
<feature type="transmembrane region" description="Helical" evidence="1">
    <location>
        <begin position="78"/>
        <end position="104"/>
    </location>
</feature>
<dbReference type="Proteomes" id="UP001497623">
    <property type="component" value="Unassembled WGS sequence"/>
</dbReference>
<comment type="caution">
    <text evidence="2">The sequence shown here is derived from an EMBL/GenBank/DDBJ whole genome shotgun (WGS) entry which is preliminary data.</text>
</comment>
<protein>
    <recommendedName>
        <fullName evidence="4">Gustatory receptor</fullName>
    </recommendedName>
</protein>
<dbReference type="AlphaFoldDB" id="A0AAV2RDB5"/>
<feature type="transmembrane region" description="Helical" evidence="1">
    <location>
        <begin position="158"/>
        <end position="180"/>
    </location>
</feature>
<gene>
    <name evidence="2" type="ORF">MNOR_LOCUS23859</name>
</gene>
<proteinExistence type="predicted"/>
<feature type="transmembrane region" description="Helical" evidence="1">
    <location>
        <begin position="303"/>
        <end position="330"/>
    </location>
</feature>
<feature type="transmembrane region" description="Helical" evidence="1">
    <location>
        <begin position="116"/>
        <end position="137"/>
    </location>
</feature>
<evidence type="ECO:0000313" key="3">
    <source>
        <dbReference type="Proteomes" id="UP001497623"/>
    </source>
</evidence>
<keyword evidence="1" id="KW-1133">Transmembrane helix</keyword>
<feature type="transmembrane region" description="Helical" evidence="1">
    <location>
        <begin position="372"/>
        <end position="396"/>
    </location>
</feature>
<feature type="transmembrane region" description="Helical" evidence="1">
    <location>
        <begin position="47"/>
        <end position="66"/>
    </location>
</feature>
<feature type="transmembrane region" description="Helical" evidence="1">
    <location>
        <begin position="192"/>
        <end position="213"/>
    </location>
</feature>
<feature type="transmembrane region" description="Helical" evidence="1">
    <location>
        <begin position="7"/>
        <end position="27"/>
    </location>
</feature>
<feature type="transmembrane region" description="Helical" evidence="1">
    <location>
        <begin position="225"/>
        <end position="244"/>
    </location>
</feature>
<dbReference type="EMBL" id="CAXKWB010021432">
    <property type="protein sequence ID" value="CAL4123171.1"/>
    <property type="molecule type" value="Genomic_DNA"/>
</dbReference>
<organism evidence="2 3">
    <name type="scientific">Meganyctiphanes norvegica</name>
    <name type="common">Northern krill</name>
    <name type="synonym">Thysanopoda norvegica</name>
    <dbReference type="NCBI Taxonomy" id="48144"/>
    <lineage>
        <taxon>Eukaryota</taxon>
        <taxon>Metazoa</taxon>
        <taxon>Ecdysozoa</taxon>
        <taxon>Arthropoda</taxon>
        <taxon>Crustacea</taxon>
        <taxon>Multicrustacea</taxon>
        <taxon>Malacostraca</taxon>
        <taxon>Eumalacostraca</taxon>
        <taxon>Eucarida</taxon>
        <taxon>Euphausiacea</taxon>
        <taxon>Euphausiidae</taxon>
        <taxon>Meganyctiphanes</taxon>
    </lineage>
</organism>
<name>A0AAV2RDB5_MEGNR</name>
<keyword evidence="3" id="KW-1185">Reference proteome</keyword>
<evidence type="ECO:0008006" key="4">
    <source>
        <dbReference type="Google" id="ProtNLM"/>
    </source>
</evidence>
<accession>A0AAV2RDB5</accession>
<feature type="transmembrane region" description="Helical" evidence="1">
    <location>
        <begin position="264"/>
        <end position="283"/>
    </location>
</feature>
<evidence type="ECO:0000313" key="2">
    <source>
        <dbReference type="EMBL" id="CAL4123171.1"/>
    </source>
</evidence>
<reference evidence="2 3" key="1">
    <citation type="submission" date="2024-05" db="EMBL/GenBank/DDBJ databases">
        <authorList>
            <person name="Wallberg A."/>
        </authorList>
    </citation>
    <scope>NUCLEOTIDE SEQUENCE [LARGE SCALE GENOMIC DNA]</scope>
</reference>
<sequence length="422" mass="48918">MYPNMEIVIISNLARSAVFTGLLWTFFLQITDKLHGLRERHGHRISSTFSLVVYTVDVSLDIYTVYTQYQTFDEKIRNILTCIGVTFIFISAFVSSSITYYIMRIRWSNEPLTFKWYHYLIYTGVGFFLLPLCVLAADAKRAWCLDRKQFEDKQKAELKYVIITESLIEGVLQFLMQVHIVIKVQPMFTLAWYRWVSMFTSLLSAARGASLLLQMNGLCKTYPKMGIVYLMFAICLRSVVFALHGNLFGDICKFFDRIDINQTFGSYTSMYLITTITASIVILKKEFPSNGSAHKLWSAFRAFLGHFLLDIVTHYGLLYSLLFVASSIVVNVKRPEEEWKRSFPKYCTEELSQKCNDRQYKHNYYEGLVNGYVIISVNCLLINLISVIMAITKFTFIGKYFRKIWDVFNTNNSIDFADVVGI</sequence>